<protein>
    <submittedName>
        <fullName evidence="1">Uncharacterized protein</fullName>
    </submittedName>
</protein>
<comment type="caution">
    <text evidence="1">The sequence shown here is derived from an EMBL/GenBank/DDBJ whole genome shotgun (WGS) entry which is preliminary data.</text>
</comment>
<proteinExistence type="predicted"/>
<dbReference type="Proteomes" id="UP001576776">
    <property type="component" value="Unassembled WGS sequence"/>
</dbReference>
<sequence>MLFKANGKDYDTDDISEIIWEGEEDGLEYYESDLYYVEFHDGLVIEVTLSAEDESTNTLLMDWIETM</sequence>
<gene>
    <name evidence="1" type="ORF">ACE1B6_24240</name>
</gene>
<accession>A0ABV4YJJ8</accession>
<evidence type="ECO:0000313" key="1">
    <source>
        <dbReference type="EMBL" id="MFB2938369.1"/>
    </source>
</evidence>
<name>A0ABV4YJJ8_9CYAN</name>
<evidence type="ECO:0000313" key="2">
    <source>
        <dbReference type="Proteomes" id="UP001576776"/>
    </source>
</evidence>
<organism evidence="1 2">
    <name type="scientific">Floridaenema fluviatile BLCC-F154</name>
    <dbReference type="NCBI Taxonomy" id="3153640"/>
    <lineage>
        <taxon>Bacteria</taxon>
        <taxon>Bacillati</taxon>
        <taxon>Cyanobacteriota</taxon>
        <taxon>Cyanophyceae</taxon>
        <taxon>Oscillatoriophycideae</taxon>
        <taxon>Aerosakkonematales</taxon>
        <taxon>Aerosakkonemataceae</taxon>
        <taxon>Floridanema</taxon>
        <taxon>Floridanema fluviatile</taxon>
    </lineage>
</organism>
<reference evidence="1 2" key="1">
    <citation type="submission" date="2024-09" db="EMBL/GenBank/DDBJ databases">
        <title>Floridaenema gen nov. (Aerosakkonemataceae, Aerosakkonematales ord. nov., Cyanobacteria) from benthic tropical and subtropical fresh waters, with the description of four new species.</title>
        <authorList>
            <person name="Moretto J.A."/>
            <person name="Berthold D.E."/>
            <person name="Lefler F.W."/>
            <person name="Huang I.-S."/>
            <person name="Laughinghouse H. IV."/>
        </authorList>
    </citation>
    <scope>NUCLEOTIDE SEQUENCE [LARGE SCALE GENOMIC DNA]</scope>
    <source>
        <strain evidence="1 2">BLCC-F154</strain>
    </source>
</reference>
<dbReference type="EMBL" id="JBHFNS010000087">
    <property type="protein sequence ID" value="MFB2938369.1"/>
    <property type="molecule type" value="Genomic_DNA"/>
</dbReference>
<dbReference type="RefSeq" id="WP_413259850.1">
    <property type="nucleotide sequence ID" value="NZ_JBHFNS010000087.1"/>
</dbReference>
<keyword evidence="2" id="KW-1185">Reference proteome</keyword>